<feature type="region of interest" description="Disordered" evidence="2">
    <location>
        <begin position="1"/>
        <end position="28"/>
    </location>
</feature>
<dbReference type="OrthoDB" id="5994at2759"/>
<dbReference type="InterPro" id="IPR007529">
    <property type="entry name" value="Znf_HIT"/>
</dbReference>
<dbReference type="Proteomes" id="UP000298663">
    <property type="component" value="Unassembled WGS sequence"/>
</dbReference>
<dbReference type="CDD" id="cd23024">
    <property type="entry name" value="zf-HIT_ZNHIT2-3"/>
    <property type="match status" value="1"/>
</dbReference>
<feature type="domain" description="HIT-type" evidence="3">
    <location>
        <begin position="40"/>
        <end position="74"/>
    </location>
</feature>
<evidence type="ECO:0000313" key="4">
    <source>
        <dbReference type="EMBL" id="TKR67525.1"/>
    </source>
</evidence>
<keyword evidence="1" id="KW-0862">Zinc</keyword>
<dbReference type="PANTHER" id="PTHR15555:SF0">
    <property type="entry name" value="ZINC FINGER HIT DOMAIN-CONTAINING PROTEIN 2"/>
    <property type="match status" value="1"/>
</dbReference>
<dbReference type="GO" id="GO:0008270">
    <property type="term" value="F:zinc ion binding"/>
    <property type="evidence" value="ECO:0007669"/>
    <property type="project" value="UniProtKB-UniRule"/>
</dbReference>
<sequence length="213" mass="24577">MRLEDVPAFAHLGKEGQSTTKPKEHVKPAQSTSLDLMTCCAFCPTEKRDLYVCPQCKKPYCSLRCYRSRQHAVCSEKFYENCVREKTGEQVEPPEESAKSFEEYMESQDQGAPEPEGELLDSDDEDLTYLKNVVQETMENFEDMDENEIQRQLTVAGVGGIKESHSEEDEEYQMKLLFENLTMEEKREFQKMVESMTVNEQGLTNSCFGKRMD</sequence>
<reference evidence="4 5" key="2">
    <citation type="journal article" date="2019" name="G3 (Bethesda)">
        <title>Hybrid Assembly of the Genome of the Entomopathogenic Nematode Steinernema carpocapsae Identifies the X-Chromosome.</title>
        <authorList>
            <person name="Serra L."/>
            <person name="Macchietto M."/>
            <person name="Macias-Munoz A."/>
            <person name="McGill C.J."/>
            <person name="Rodriguez I.M."/>
            <person name="Rodriguez B."/>
            <person name="Murad R."/>
            <person name="Mortazavi A."/>
        </authorList>
    </citation>
    <scope>NUCLEOTIDE SEQUENCE [LARGE SCALE GENOMIC DNA]</scope>
    <source>
        <strain evidence="4 5">ALL</strain>
    </source>
</reference>
<proteinExistence type="predicted"/>
<organism evidence="4 5">
    <name type="scientific">Steinernema carpocapsae</name>
    <name type="common">Entomopathogenic nematode</name>
    <dbReference type="NCBI Taxonomy" id="34508"/>
    <lineage>
        <taxon>Eukaryota</taxon>
        <taxon>Metazoa</taxon>
        <taxon>Ecdysozoa</taxon>
        <taxon>Nematoda</taxon>
        <taxon>Chromadorea</taxon>
        <taxon>Rhabditida</taxon>
        <taxon>Tylenchina</taxon>
        <taxon>Panagrolaimomorpha</taxon>
        <taxon>Strongyloidoidea</taxon>
        <taxon>Steinernematidae</taxon>
        <taxon>Steinernema</taxon>
    </lineage>
</organism>
<evidence type="ECO:0000313" key="5">
    <source>
        <dbReference type="Proteomes" id="UP000298663"/>
    </source>
</evidence>
<dbReference type="EMBL" id="AZBU02000008">
    <property type="protein sequence ID" value="TKR67525.1"/>
    <property type="molecule type" value="Genomic_DNA"/>
</dbReference>
<dbReference type="AlphaFoldDB" id="A0A4V5ZZG8"/>
<keyword evidence="5" id="KW-1185">Reference proteome</keyword>
<comment type="caution">
    <text evidence="4">The sequence shown here is derived from an EMBL/GenBank/DDBJ whole genome shotgun (WGS) entry which is preliminary data.</text>
</comment>
<dbReference type="STRING" id="34508.A0A4V5ZZG8"/>
<name>A0A4V5ZZG8_STECR</name>
<evidence type="ECO:0000256" key="1">
    <source>
        <dbReference type="PROSITE-ProRule" id="PRU00453"/>
    </source>
</evidence>
<evidence type="ECO:0000256" key="2">
    <source>
        <dbReference type="SAM" id="MobiDB-lite"/>
    </source>
</evidence>
<reference evidence="4 5" key="1">
    <citation type="journal article" date="2015" name="Genome Biol.">
        <title>Comparative genomics of Steinernema reveals deeply conserved gene regulatory networks.</title>
        <authorList>
            <person name="Dillman A.R."/>
            <person name="Macchietto M."/>
            <person name="Porter C.F."/>
            <person name="Rogers A."/>
            <person name="Williams B."/>
            <person name="Antoshechkin I."/>
            <person name="Lee M.M."/>
            <person name="Goodwin Z."/>
            <person name="Lu X."/>
            <person name="Lewis E.E."/>
            <person name="Goodrich-Blair H."/>
            <person name="Stock S.P."/>
            <person name="Adams B.J."/>
            <person name="Sternberg P.W."/>
            <person name="Mortazavi A."/>
        </authorList>
    </citation>
    <scope>NUCLEOTIDE SEQUENCE [LARGE SCALE GENOMIC DNA]</scope>
    <source>
        <strain evidence="4 5">ALL</strain>
    </source>
</reference>
<accession>A0A4V5ZZG8</accession>
<dbReference type="InterPro" id="IPR039646">
    <property type="entry name" value="ZNHIT2"/>
</dbReference>
<dbReference type="PROSITE" id="PS51083">
    <property type="entry name" value="ZF_HIT"/>
    <property type="match status" value="1"/>
</dbReference>
<keyword evidence="1" id="KW-0863">Zinc-finger</keyword>
<feature type="region of interest" description="Disordered" evidence="2">
    <location>
        <begin position="86"/>
        <end position="121"/>
    </location>
</feature>
<keyword evidence="1" id="KW-0479">Metal-binding</keyword>
<protein>
    <recommendedName>
        <fullName evidence="3">HIT-type domain-containing protein</fullName>
    </recommendedName>
</protein>
<dbReference type="Gene3D" id="3.30.60.190">
    <property type="match status" value="1"/>
</dbReference>
<gene>
    <name evidence="4" type="ORF">L596_023668</name>
</gene>
<dbReference type="PANTHER" id="PTHR15555">
    <property type="entry name" value="ZINC FINGER HIT DOMAIN CONTAINING PROTEIN 2 PROTEIN FON -RELATED"/>
    <property type="match status" value="1"/>
</dbReference>
<evidence type="ECO:0000259" key="3">
    <source>
        <dbReference type="PROSITE" id="PS51083"/>
    </source>
</evidence>
<dbReference type="SUPFAM" id="SSF144232">
    <property type="entry name" value="HIT/MYND zinc finger-like"/>
    <property type="match status" value="1"/>
</dbReference>